<protein>
    <submittedName>
        <fullName evidence="1">Uncharacterized protein</fullName>
    </submittedName>
</protein>
<gene>
    <name evidence="1" type="ORF">BJ998_008003</name>
</gene>
<dbReference type="EMBL" id="JACHIR010000002">
    <property type="protein sequence ID" value="MBB5896744.1"/>
    <property type="molecule type" value="Genomic_DNA"/>
</dbReference>
<sequence>MSDPLTLAALGGVVAAEGIKFLYGQVAEVVKAWRTRRDERRKALEVPIVPTAALDAAPARTEVDAAVVDQHHAAMVELWARLAPYANGLQEVDVTDDELARTAGELRALLEAAYGQRFTFRGEHREPTGTLVTVTQAVGPVSGRVVGVRGDVGSGAAVEVRQEATEVTADGTVIGVDGRISG</sequence>
<organism evidence="1 2">
    <name type="scientific">Kutzneria kofuensis</name>
    <dbReference type="NCBI Taxonomy" id="103725"/>
    <lineage>
        <taxon>Bacteria</taxon>
        <taxon>Bacillati</taxon>
        <taxon>Actinomycetota</taxon>
        <taxon>Actinomycetes</taxon>
        <taxon>Pseudonocardiales</taxon>
        <taxon>Pseudonocardiaceae</taxon>
        <taxon>Kutzneria</taxon>
    </lineage>
</organism>
<accession>A0A7W9KQA2</accession>
<dbReference type="RefSeq" id="WP_184869257.1">
    <property type="nucleotide sequence ID" value="NZ_BAAAWY010000004.1"/>
</dbReference>
<comment type="caution">
    <text evidence="1">The sequence shown here is derived from an EMBL/GenBank/DDBJ whole genome shotgun (WGS) entry which is preliminary data.</text>
</comment>
<dbReference type="Proteomes" id="UP000585638">
    <property type="component" value="Unassembled WGS sequence"/>
</dbReference>
<dbReference type="AlphaFoldDB" id="A0A7W9KQA2"/>
<evidence type="ECO:0000313" key="1">
    <source>
        <dbReference type="EMBL" id="MBB5896744.1"/>
    </source>
</evidence>
<proteinExistence type="predicted"/>
<name>A0A7W9KQA2_9PSEU</name>
<keyword evidence="2" id="KW-1185">Reference proteome</keyword>
<reference evidence="1 2" key="1">
    <citation type="submission" date="2020-08" db="EMBL/GenBank/DDBJ databases">
        <title>Sequencing the genomes of 1000 actinobacteria strains.</title>
        <authorList>
            <person name="Klenk H.-P."/>
        </authorList>
    </citation>
    <scope>NUCLEOTIDE SEQUENCE [LARGE SCALE GENOMIC DNA]</scope>
    <source>
        <strain evidence="1 2">DSM 43851</strain>
    </source>
</reference>
<evidence type="ECO:0000313" key="2">
    <source>
        <dbReference type="Proteomes" id="UP000585638"/>
    </source>
</evidence>